<dbReference type="SUPFAM" id="SSF82754">
    <property type="entry name" value="C-terminal, gelsolin-like domain of Sec23/24"/>
    <property type="match status" value="1"/>
</dbReference>
<dbReference type="InterPro" id="IPR029006">
    <property type="entry name" value="ADF-H/Gelsolin-like_dom_sf"/>
</dbReference>
<dbReference type="PANTHER" id="PTHR11977:SF130">
    <property type="entry name" value="SEVERIN"/>
    <property type="match status" value="1"/>
</dbReference>
<feature type="domain" description="Gelsolin-like" evidence="2">
    <location>
        <begin position="63"/>
        <end position="146"/>
    </location>
</feature>
<sequence>MAPNQGLVHLKEYDIKDSNVELIGSNIDHEVKYNSAATEPAWNDGRVGLEPGLFVWRIEQFEVVSWPEAKYGTFYDGDSFIVLCSYKVGDKDGNEKLAHDIFFWLGAHTSQDEAGTAAYKTAELDEFLRGSATQHREVQVAPSDEFLALFPRMSIRTGGTRSGFRHVEEEAKEETLALLRVFQNPAAGANGVVVLEVEPTWRSLDDADVFVLDTGDKIWVWQGNDCSPMEKGKAAQVAHDMTIAKHAEVEVLSQAEFRSKRVVDLLGGDEETPRTGFRSRRPLASGNQPHGADPQPRRLFRLSDDSGTLSFNLVKDGERITRDDLDSRDIFLLDDAGKAIWVWEGRGASATEKKRWYSVAQSYLRYLQAVDGHEEAYLTPVAKVVEGNESRGFLKTIAV</sequence>
<dbReference type="InterPro" id="IPR007122">
    <property type="entry name" value="Villin/Gelsolin"/>
</dbReference>
<dbReference type="InterPro" id="IPR007123">
    <property type="entry name" value="Gelsolin-like_dom"/>
</dbReference>
<dbReference type="InterPro" id="IPR036180">
    <property type="entry name" value="Gelsolin-like_dom_sf"/>
</dbReference>
<dbReference type="Proteomes" id="UP001498476">
    <property type="component" value="Unassembled WGS sequence"/>
</dbReference>
<feature type="region of interest" description="Disordered" evidence="1">
    <location>
        <begin position="268"/>
        <end position="297"/>
    </location>
</feature>
<dbReference type="SMART" id="SM00262">
    <property type="entry name" value="GEL"/>
    <property type="match status" value="3"/>
</dbReference>
<dbReference type="Pfam" id="PF00626">
    <property type="entry name" value="Gelsolin"/>
    <property type="match status" value="3"/>
</dbReference>
<keyword evidence="4" id="KW-1185">Reference proteome</keyword>
<reference evidence="3 4" key="1">
    <citation type="journal article" date="2025" name="Microbiol. Resour. Announc.">
        <title>Draft genome sequences for Neonectria magnoliae and Neonectria punicea, canker pathogens of Liriodendron tulipifera and Acer saccharum in West Virginia.</title>
        <authorList>
            <person name="Petronek H.M."/>
            <person name="Kasson M.T."/>
            <person name="Metheny A.M."/>
            <person name="Stauder C.M."/>
            <person name="Lovett B."/>
            <person name="Lynch S.C."/>
            <person name="Garnas J.R."/>
            <person name="Kasson L.R."/>
            <person name="Stajich J.E."/>
        </authorList>
    </citation>
    <scope>NUCLEOTIDE SEQUENCE [LARGE SCALE GENOMIC DNA]</scope>
    <source>
        <strain evidence="3 4">NRRL 64653</strain>
    </source>
</reference>
<proteinExistence type="predicted"/>
<dbReference type="Gene3D" id="3.40.20.10">
    <property type="entry name" value="Severin"/>
    <property type="match status" value="3"/>
</dbReference>
<evidence type="ECO:0000313" key="3">
    <source>
        <dbReference type="EMBL" id="KAK7416984.1"/>
    </source>
</evidence>
<name>A0ABR1H7H3_9HYPO</name>
<dbReference type="EMBL" id="JAZAVJ010000062">
    <property type="protein sequence ID" value="KAK7416984.1"/>
    <property type="molecule type" value="Genomic_DNA"/>
</dbReference>
<feature type="domain" description="Gelsolin-like" evidence="2">
    <location>
        <begin position="192"/>
        <end position="242"/>
    </location>
</feature>
<dbReference type="PRINTS" id="PR00597">
    <property type="entry name" value="GELSOLIN"/>
</dbReference>
<gene>
    <name evidence="3" type="ORF">QQX98_004896</name>
</gene>
<comment type="caution">
    <text evidence="3">The sequence shown here is derived from an EMBL/GenBank/DDBJ whole genome shotgun (WGS) entry which is preliminary data.</text>
</comment>
<evidence type="ECO:0000259" key="2">
    <source>
        <dbReference type="Pfam" id="PF00626"/>
    </source>
</evidence>
<protein>
    <recommendedName>
        <fullName evidence="2">Gelsolin-like domain-containing protein</fullName>
    </recommendedName>
</protein>
<dbReference type="CDD" id="cd11290">
    <property type="entry name" value="gelsolin_S1_like"/>
    <property type="match status" value="1"/>
</dbReference>
<evidence type="ECO:0000313" key="4">
    <source>
        <dbReference type="Proteomes" id="UP001498476"/>
    </source>
</evidence>
<organism evidence="3 4">
    <name type="scientific">Neonectria punicea</name>
    <dbReference type="NCBI Taxonomy" id="979145"/>
    <lineage>
        <taxon>Eukaryota</taxon>
        <taxon>Fungi</taxon>
        <taxon>Dikarya</taxon>
        <taxon>Ascomycota</taxon>
        <taxon>Pezizomycotina</taxon>
        <taxon>Sordariomycetes</taxon>
        <taxon>Hypocreomycetidae</taxon>
        <taxon>Hypocreales</taxon>
        <taxon>Nectriaceae</taxon>
        <taxon>Neonectria</taxon>
    </lineage>
</organism>
<dbReference type="PANTHER" id="PTHR11977">
    <property type="entry name" value="VILLIN"/>
    <property type="match status" value="1"/>
</dbReference>
<accession>A0ABR1H7H3</accession>
<dbReference type="SUPFAM" id="SSF55753">
    <property type="entry name" value="Actin depolymerizing proteins"/>
    <property type="match status" value="2"/>
</dbReference>
<evidence type="ECO:0000256" key="1">
    <source>
        <dbReference type="SAM" id="MobiDB-lite"/>
    </source>
</evidence>
<feature type="domain" description="Gelsolin-like" evidence="2">
    <location>
        <begin position="319"/>
        <end position="394"/>
    </location>
</feature>